<evidence type="ECO:0000313" key="2">
    <source>
        <dbReference type="EMBL" id="ARZ72626.1"/>
    </source>
</evidence>
<gene>
    <name evidence="2" type="ORF">SMD11_7050</name>
</gene>
<protein>
    <submittedName>
        <fullName evidence="2">Uncharacterized protein</fullName>
    </submittedName>
</protein>
<evidence type="ECO:0000313" key="3">
    <source>
        <dbReference type="Proteomes" id="UP000195755"/>
    </source>
</evidence>
<reference evidence="2 3" key="1">
    <citation type="submission" date="2017-06" db="EMBL/GenBank/DDBJ databases">
        <title>Streptomyces albireticuli Genome sequencing and assembly.</title>
        <authorList>
            <person name="Wang Y."/>
            <person name="Du B."/>
            <person name="Ding Y."/>
            <person name="Liu H."/>
            <person name="Hou Q."/>
            <person name="Liu K."/>
            <person name="Yao L."/>
            <person name="Wang C."/>
        </authorList>
    </citation>
    <scope>NUCLEOTIDE SEQUENCE [LARGE SCALE GENOMIC DNA]</scope>
    <source>
        <strain evidence="2 3">MDJK11</strain>
    </source>
</reference>
<dbReference type="Proteomes" id="UP000195755">
    <property type="component" value="Chromosome"/>
</dbReference>
<accession>A0A1Z2LE84</accession>
<dbReference type="AlphaFoldDB" id="A0A1Z2LE84"/>
<evidence type="ECO:0000256" key="1">
    <source>
        <dbReference type="SAM" id="MobiDB-lite"/>
    </source>
</evidence>
<feature type="region of interest" description="Disordered" evidence="1">
    <location>
        <begin position="194"/>
        <end position="222"/>
    </location>
</feature>
<sequence>MSRFSWCRRIILNYSHIKIEKGTTKITGTARYAVQQDIGLDPNSNKFGEHVDVTLIEKHGTVKSPQVSFESGCTGCNPLYARPWQGFTAIGEQETKQKDFNRYVPIQNGTKVDVDWGWEMVIKHAGVALDTKITWGDVGARCDNKVAGNRGCVVPAFTPTLYIDYAKRQAAAAMIVEAQQKNLQHWGLRGKGKPLTRLADDKETQKNRDITRPSDWIPPDGLEKGSCDEFPFASTYQSGTKGGVHSGDQCAQLFSWQSPNGDWWVEEWEHKNEIVVAPCIRANTPLIQNTSVGGDLGRFTQDIRLLDADPYWVQVIDTRRGIPTDEETRCHLEQRPNCHRPTNP</sequence>
<dbReference type="KEGG" id="salj:SMD11_7050"/>
<proteinExistence type="predicted"/>
<feature type="compositionally biased region" description="Basic and acidic residues" evidence="1">
    <location>
        <begin position="198"/>
        <end position="212"/>
    </location>
</feature>
<organism evidence="2 3">
    <name type="scientific">Streptomyces albireticuli</name>
    <dbReference type="NCBI Taxonomy" id="1940"/>
    <lineage>
        <taxon>Bacteria</taxon>
        <taxon>Bacillati</taxon>
        <taxon>Actinomycetota</taxon>
        <taxon>Actinomycetes</taxon>
        <taxon>Kitasatosporales</taxon>
        <taxon>Streptomycetaceae</taxon>
        <taxon>Streptomyces</taxon>
    </lineage>
</organism>
<dbReference type="EMBL" id="CP021744">
    <property type="protein sequence ID" value="ARZ72626.1"/>
    <property type="molecule type" value="Genomic_DNA"/>
</dbReference>
<name>A0A1Z2LE84_9ACTN</name>